<dbReference type="RefSeq" id="WP_167166848.1">
    <property type="nucleotide sequence ID" value="NZ_BAAAOO010000008.1"/>
</dbReference>
<protein>
    <submittedName>
        <fullName evidence="1">Uncharacterized protein</fullName>
    </submittedName>
</protein>
<sequence length="179" mass="19667">MIRPIEVTLRGPWKGRDQDWTLAKWTGSKHPVDAQTIEALVHHHSGGQGIFRLPDLPAMLAWCRKAARRPDGIAGLNLLARVAIFSQLPLADAIWLQCWMVDLKPPSELVTVSEWRAVGVLDVDALQARWGTRLAGAREIAELRTLRDTLAAIEIDIAAAQIDAARAALTARQTCRAAS</sequence>
<proteinExistence type="predicted"/>
<evidence type="ECO:0000313" key="2">
    <source>
        <dbReference type="Proteomes" id="UP000749311"/>
    </source>
</evidence>
<dbReference type="EMBL" id="JAAMOZ010000001">
    <property type="protein sequence ID" value="NIH57282.1"/>
    <property type="molecule type" value="Genomic_DNA"/>
</dbReference>
<organism evidence="1 2">
    <name type="scientific">Brooklawnia cerclae</name>
    <dbReference type="NCBI Taxonomy" id="349934"/>
    <lineage>
        <taxon>Bacteria</taxon>
        <taxon>Bacillati</taxon>
        <taxon>Actinomycetota</taxon>
        <taxon>Actinomycetes</taxon>
        <taxon>Propionibacteriales</taxon>
        <taxon>Propionibacteriaceae</taxon>
        <taxon>Brooklawnia</taxon>
    </lineage>
</organism>
<comment type="caution">
    <text evidence="1">The sequence shown here is derived from an EMBL/GenBank/DDBJ whole genome shotgun (WGS) entry which is preliminary data.</text>
</comment>
<evidence type="ECO:0000313" key="1">
    <source>
        <dbReference type="EMBL" id="NIH57282.1"/>
    </source>
</evidence>
<name>A0ABX0SFY1_9ACTN</name>
<keyword evidence="2" id="KW-1185">Reference proteome</keyword>
<reference evidence="1 2" key="1">
    <citation type="submission" date="2020-02" db="EMBL/GenBank/DDBJ databases">
        <title>Sequencing the genomes of 1000 actinobacteria strains.</title>
        <authorList>
            <person name="Klenk H.-P."/>
        </authorList>
    </citation>
    <scope>NUCLEOTIDE SEQUENCE [LARGE SCALE GENOMIC DNA]</scope>
    <source>
        <strain evidence="1 2">DSM 19609</strain>
    </source>
</reference>
<accession>A0ABX0SFY1</accession>
<gene>
    <name evidence="1" type="ORF">FB473_001927</name>
</gene>
<dbReference type="Proteomes" id="UP000749311">
    <property type="component" value="Unassembled WGS sequence"/>
</dbReference>